<evidence type="ECO:0000256" key="2">
    <source>
        <dbReference type="ARBA" id="ARBA00004956"/>
    </source>
</evidence>
<dbReference type="InterPro" id="IPR050856">
    <property type="entry name" value="Biotin_carboxylase_complex"/>
</dbReference>
<dbReference type="InterPro" id="IPR011761">
    <property type="entry name" value="ATP-grasp"/>
</dbReference>
<evidence type="ECO:0000256" key="11">
    <source>
        <dbReference type="PROSITE-ProRule" id="PRU00409"/>
    </source>
</evidence>
<keyword evidence="6 11" id="KW-0547">Nucleotide-binding</keyword>
<accession>A0A9D1Q5Z1</accession>
<dbReference type="GO" id="GO:0004075">
    <property type="term" value="F:biotin carboxylase activity"/>
    <property type="evidence" value="ECO:0007669"/>
    <property type="project" value="UniProtKB-EC"/>
</dbReference>
<dbReference type="Pfam" id="PF02786">
    <property type="entry name" value="CPSase_L_D2"/>
    <property type="match status" value="1"/>
</dbReference>
<evidence type="ECO:0000313" key="14">
    <source>
        <dbReference type="EMBL" id="HIW07207.1"/>
    </source>
</evidence>
<comment type="pathway">
    <text evidence="2">Lipid metabolism; malonyl-CoA biosynthesis; malonyl-CoA from acetyl-CoA: step 1/1.</text>
</comment>
<evidence type="ECO:0000256" key="4">
    <source>
        <dbReference type="ARBA" id="ARBA00017242"/>
    </source>
</evidence>
<evidence type="ECO:0000313" key="15">
    <source>
        <dbReference type="Proteomes" id="UP000823934"/>
    </source>
</evidence>
<feature type="domain" description="ATP-grasp" evidence="12">
    <location>
        <begin position="129"/>
        <end position="297"/>
    </location>
</feature>
<dbReference type="PANTHER" id="PTHR18866">
    <property type="entry name" value="CARBOXYLASE:PYRUVATE/ACETYL-COA/PROPIONYL-COA CARBOXYLASE"/>
    <property type="match status" value="1"/>
</dbReference>
<keyword evidence="8" id="KW-0092">Biotin</keyword>
<dbReference type="InterPro" id="IPR005481">
    <property type="entry name" value="BC-like_N"/>
</dbReference>
<evidence type="ECO:0000256" key="7">
    <source>
        <dbReference type="ARBA" id="ARBA00022840"/>
    </source>
</evidence>
<dbReference type="Pfam" id="PF00289">
    <property type="entry name" value="Biotin_carb_N"/>
    <property type="match status" value="1"/>
</dbReference>
<dbReference type="AlphaFoldDB" id="A0A9D1Q5Z1"/>
<dbReference type="SUPFAM" id="SSF52440">
    <property type="entry name" value="PreATP-grasp domain"/>
    <property type="match status" value="1"/>
</dbReference>
<sequence length="297" mass="32856">MSLDAPKRKIKKILVANRSEIAIRIIRAAAELGINTVGIYAEQDRRAAHRFNADESYVVGRGKQPLEAYLDIADIIRIAKETNADAIHPGYGFLAENPDFAKACQENGIIFIGPSYEVLNTLGNKVAARNAAIAAGVPVMPASDPLPRDDESIKKIAAEIGYPVMLKASWGGGGRGMRAIYEEAQLMDSVREARGESLAAFGNDEVYFEKLIERARHVEVQLLGDTHGNIVHLWERDCSVQRRHQKVVERAPAPYLSQEKREEICESALKLGRAVQYSNAGTVEFLMDAATEQFYFI</sequence>
<proteinExistence type="predicted"/>
<dbReference type="InterPro" id="IPR011764">
    <property type="entry name" value="Biotin_carboxylation_dom"/>
</dbReference>
<dbReference type="Gene3D" id="3.30.470.20">
    <property type="entry name" value="ATP-grasp fold, B domain"/>
    <property type="match status" value="1"/>
</dbReference>
<keyword evidence="5" id="KW-0436">Ligase</keyword>
<comment type="caution">
    <text evidence="14">The sequence shown here is derived from an EMBL/GenBank/DDBJ whole genome shotgun (WGS) entry which is preliminary data.</text>
</comment>
<keyword evidence="7 11" id="KW-0067">ATP-binding</keyword>
<evidence type="ECO:0000256" key="5">
    <source>
        <dbReference type="ARBA" id="ARBA00022598"/>
    </source>
</evidence>
<dbReference type="InterPro" id="IPR016185">
    <property type="entry name" value="PreATP-grasp_dom_sf"/>
</dbReference>
<evidence type="ECO:0000256" key="10">
    <source>
        <dbReference type="ARBA" id="ARBA00048600"/>
    </source>
</evidence>
<comment type="function">
    <text evidence="1">This protein is a component of the acetyl coenzyme A carboxylase complex; first, biotin carboxylase catalyzes the carboxylation of the carrier protein and then the transcarboxylase transfers the carboxyl group to form malonyl-CoA.</text>
</comment>
<comment type="subunit">
    <text evidence="3">Acetyl-CoA carboxylase is a heterohexamer of biotin carboxyl carrier protein, biotin carboxylase and the two subunits of carboxyl transferase in a 2:2 complex.</text>
</comment>
<dbReference type="GO" id="GO:0005524">
    <property type="term" value="F:ATP binding"/>
    <property type="evidence" value="ECO:0007669"/>
    <property type="project" value="UniProtKB-UniRule"/>
</dbReference>
<feature type="domain" description="Biotin carboxylation" evidence="13">
    <location>
        <begin position="9"/>
        <end position="297"/>
    </location>
</feature>
<evidence type="ECO:0000256" key="3">
    <source>
        <dbReference type="ARBA" id="ARBA00011750"/>
    </source>
</evidence>
<dbReference type="PROSITE" id="PS50975">
    <property type="entry name" value="ATP_GRASP"/>
    <property type="match status" value="1"/>
</dbReference>
<organism evidence="14 15">
    <name type="scientific">Candidatus Ignatzschineria merdigallinarum</name>
    <dbReference type="NCBI Taxonomy" id="2838621"/>
    <lineage>
        <taxon>Bacteria</taxon>
        <taxon>Pseudomonadati</taxon>
        <taxon>Pseudomonadota</taxon>
        <taxon>Gammaproteobacteria</taxon>
        <taxon>Cardiobacteriales</taxon>
        <taxon>Ignatzschineriaceae</taxon>
        <taxon>Ignatzschineria</taxon>
    </lineage>
</organism>
<reference evidence="14" key="2">
    <citation type="submission" date="2021-04" db="EMBL/GenBank/DDBJ databases">
        <authorList>
            <person name="Gilroy R."/>
        </authorList>
    </citation>
    <scope>NUCLEOTIDE SEQUENCE</scope>
    <source>
        <strain evidence="14">CHK160-9182</strain>
    </source>
</reference>
<evidence type="ECO:0000259" key="13">
    <source>
        <dbReference type="PROSITE" id="PS50979"/>
    </source>
</evidence>
<dbReference type="InterPro" id="IPR005479">
    <property type="entry name" value="CPAse_ATP-bd"/>
</dbReference>
<feature type="non-terminal residue" evidence="14">
    <location>
        <position position="297"/>
    </location>
</feature>
<evidence type="ECO:0000256" key="6">
    <source>
        <dbReference type="ARBA" id="ARBA00022741"/>
    </source>
</evidence>
<evidence type="ECO:0000256" key="1">
    <source>
        <dbReference type="ARBA" id="ARBA00003761"/>
    </source>
</evidence>
<gene>
    <name evidence="14" type="ORF">H9889_07790</name>
</gene>
<dbReference type="Proteomes" id="UP000823934">
    <property type="component" value="Unassembled WGS sequence"/>
</dbReference>
<dbReference type="PROSITE" id="PS00866">
    <property type="entry name" value="CPSASE_1"/>
    <property type="match status" value="1"/>
</dbReference>
<reference evidence="14" key="1">
    <citation type="journal article" date="2021" name="PeerJ">
        <title>Extensive microbial diversity within the chicken gut microbiome revealed by metagenomics and culture.</title>
        <authorList>
            <person name="Gilroy R."/>
            <person name="Ravi A."/>
            <person name="Getino M."/>
            <person name="Pursley I."/>
            <person name="Horton D.L."/>
            <person name="Alikhan N.F."/>
            <person name="Baker D."/>
            <person name="Gharbi K."/>
            <person name="Hall N."/>
            <person name="Watson M."/>
            <person name="Adriaenssens E.M."/>
            <person name="Foster-Nyarko E."/>
            <person name="Jarju S."/>
            <person name="Secka A."/>
            <person name="Antonio M."/>
            <person name="Oren A."/>
            <person name="Chaudhuri R.R."/>
            <person name="La Ragione R."/>
            <person name="Hildebrand F."/>
            <person name="Pallen M.J."/>
        </authorList>
    </citation>
    <scope>NUCLEOTIDE SEQUENCE</scope>
    <source>
        <strain evidence="14">CHK160-9182</strain>
    </source>
</reference>
<evidence type="ECO:0000256" key="8">
    <source>
        <dbReference type="ARBA" id="ARBA00023267"/>
    </source>
</evidence>
<dbReference type="GO" id="GO:0046872">
    <property type="term" value="F:metal ion binding"/>
    <property type="evidence" value="ECO:0007669"/>
    <property type="project" value="InterPro"/>
</dbReference>
<dbReference type="PANTHER" id="PTHR18866:SF127">
    <property type="match status" value="1"/>
</dbReference>
<dbReference type="PROSITE" id="PS50979">
    <property type="entry name" value="BC"/>
    <property type="match status" value="1"/>
</dbReference>
<evidence type="ECO:0000259" key="12">
    <source>
        <dbReference type="PROSITE" id="PS50975"/>
    </source>
</evidence>
<dbReference type="FunFam" id="3.30.1490.20:FF:000003">
    <property type="entry name" value="acetyl-CoA carboxylase isoform X1"/>
    <property type="match status" value="1"/>
</dbReference>
<dbReference type="SUPFAM" id="SSF56059">
    <property type="entry name" value="Glutathione synthetase ATP-binding domain-like"/>
    <property type="match status" value="1"/>
</dbReference>
<dbReference type="EMBL" id="DXHP01000173">
    <property type="protein sequence ID" value="HIW07207.1"/>
    <property type="molecule type" value="Genomic_DNA"/>
</dbReference>
<name>A0A9D1Q5Z1_9GAMM</name>
<dbReference type="FunFam" id="3.40.50.20:FF:000010">
    <property type="entry name" value="Propionyl-CoA carboxylase subunit alpha"/>
    <property type="match status" value="1"/>
</dbReference>
<comment type="catalytic activity">
    <reaction evidence="10">
        <text>N(6)-biotinyl-L-lysyl-[protein] + hydrogencarbonate + ATP = N(6)-carboxybiotinyl-L-lysyl-[protein] + ADP + phosphate + H(+)</text>
        <dbReference type="Rhea" id="RHEA:13501"/>
        <dbReference type="Rhea" id="RHEA-COMP:10505"/>
        <dbReference type="Rhea" id="RHEA-COMP:10506"/>
        <dbReference type="ChEBI" id="CHEBI:15378"/>
        <dbReference type="ChEBI" id="CHEBI:17544"/>
        <dbReference type="ChEBI" id="CHEBI:30616"/>
        <dbReference type="ChEBI" id="CHEBI:43474"/>
        <dbReference type="ChEBI" id="CHEBI:83144"/>
        <dbReference type="ChEBI" id="CHEBI:83145"/>
        <dbReference type="ChEBI" id="CHEBI:456216"/>
        <dbReference type="EC" id="6.3.4.14"/>
    </reaction>
</comment>
<protein>
    <recommendedName>
        <fullName evidence="4">Biotin carboxylase</fullName>
    </recommendedName>
    <alternativeName>
        <fullName evidence="9">Acetyl-coenzyme A carboxylase biotin carboxylase subunit A</fullName>
    </alternativeName>
</protein>
<evidence type="ECO:0000256" key="9">
    <source>
        <dbReference type="ARBA" id="ARBA00033786"/>
    </source>
</evidence>